<dbReference type="RefSeq" id="WP_057742272.1">
    <property type="nucleotide sequence ID" value="NZ_JQBW01000010.1"/>
</dbReference>
<keyword evidence="15" id="KW-1185">Reference proteome</keyword>
<comment type="subcellular location">
    <subcellularLocation>
        <location evidence="1 11">Cytoplasm</location>
    </subcellularLocation>
</comment>
<dbReference type="GO" id="GO:0005829">
    <property type="term" value="C:cytosol"/>
    <property type="evidence" value="ECO:0007669"/>
    <property type="project" value="TreeGrafter"/>
</dbReference>
<dbReference type="CDD" id="cd00808">
    <property type="entry name" value="GluRS_core"/>
    <property type="match status" value="1"/>
</dbReference>
<dbReference type="InterPro" id="IPR033910">
    <property type="entry name" value="GluRS_core"/>
</dbReference>
<feature type="domain" description="Aminoacyl-tRNA synthetase class I anticodon-binding" evidence="13">
    <location>
        <begin position="370"/>
        <end position="497"/>
    </location>
</feature>
<evidence type="ECO:0000256" key="4">
    <source>
        <dbReference type="ARBA" id="ARBA00022490"/>
    </source>
</evidence>
<evidence type="ECO:0000256" key="8">
    <source>
        <dbReference type="ARBA" id="ARBA00022917"/>
    </source>
</evidence>
<dbReference type="Gene3D" id="3.40.50.620">
    <property type="entry name" value="HUPs"/>
    <property type="match status" value="1"/>
</dbReference>
<accession>A0A0R2I8E8</accession>
<dbReference type="InterPro" id="IPR008925">
    <property type="entry name" value="aa_tRNA-synth_I_cd-bd_sf"/>
</dbReference>
<evidence type="ECO:0000256" key="3">
    <source>
        <dbReference type="ARBA" id="ARBA00011245"/>
    </source>
</evidence>
<dbReference type="EC" id="6.1.1.17" evidence="11"/>
<feature type="short sequence motif" description="'HIGH' region" evidence="11">
    <location>
        <begin position="11"/>
        <end position="21"/>
    </location>
</feature>
<dbReference type="EMBL" id="JQBW01000010">
    <property type="protein sequence ID" value="KRN58620.1"/>
    <property type="molecule type" value="Genomic_DNA"/>
</dbReference>
<comment type="caution">
    <text evidence="11">Lacks conserved residue(s) required for the propagation of feature annotation.</text>
</comment>
<feature type="domain" description="Glutamyl/glutaminyl-tRNA synthetase class Ib catalytic" evidence="12">
    <location>
        <begin position="4"/>
        <end position="328"/>
    </location>
</feature>
<evidence type="ECO:0000313" key="15">
    <source>
        <dbReference type="Proteomes" id="UP000050934"/>
    </source>
</evidence>
<dbReference type="InterPro" id="IPR001412">
    <property type="entry name" value="aa-tRNA-synth_I_CS"/>
</dbReference>
<keyword evidence="5 11" id="KW-0436">Ligase</keyword>
<evidence type="ECO:0000313" key="14">
    <source>
        <dbReference type="EMBL" id="KRN58620.1"/>
    </source>
</evidence>
<dbReference type="PROSITE" id="PS00178">
    <property type="entry name" value="AA_TRNA_LIGASE_I"/>
    <property type="match status" value="1"/>
</dbReference>
<reference evidence="14 15" key="1">
    <citation type="journal article" date="2015" name="Genome Announc.">
        <title>Expanding the biotechnology potential of lactobacilli through comparative genomics of 213 strains and associated genera.</title>
        <authorList>
            <person name="Sun Z."/>
            <person name="Harris H.M."/>
            <person name="McCann A."/>
            <person name="Guo C."/>
            <person name="Argimon S."/>
            <person name="Zhang W."/>
            <person name="Yang X."/>
            <person name="Jeffery I.B."/>
            <person name="Cooney J.C."/>
            <person name="Kagawa T.F."/>
            <person name="Liu W."/>
            <person name="Song Y."/>
            <person name="Salvetti E."/>
            <person name="Wrobel A."/>
            <person name="Rasinkangas P."/>
            <person name="Parkhill J."/>
            <person name="Rea M.C."/>
            <person name="O'Sullivan O."/>
            <person name="Ritari J."/>
            <person name="Douillard F.P."/>
            <person name="Paul Ross R."/>
            <person name="Yang R."/>
            <person name="Briner A.E."/>
            <person name="Felis G.E."/>
            <person name="de Vos W.M."/>
            <person name="Barrangou R."/>
            <person name="Klaenhammer T.R."/>
            <person name="Caufield P.W."/>
            <person name="Cui Y."/>
            <person name="Zhang H."/>
            <person name="O'Toole P.W."/>
        </authorList>
    </citation>
    <scope>NUCLEOTIDE SEQUENCE [LARGE SCALE GENOMIC DNA]</scope>
    <source>
        <strain evidence="14 15">DSM 17896</strain>
    </source>
</reference>
<dbReference type="HAMAP" id="MF_00022">
    <property type="entry name" value="Glu_tRNA_synth_type1"/>
    <property type="match status" value="1"/>
</dbReference>
<evidence type="ECO:0000256" key="11">
    <source>
        <dbReference type="HAMAP-Rule" id="MF_00022"/>
    </source>
</evidence>
<evidence type="ECO:0000256" key="1">
    <source>
        <dbReference type="ARBA" id="ARBA00004496"/>
    </source>
</evidence>
<evidence type="ECO:0000256" key="5">
    <source>
        <dbReference type="ARBA" id="ARBA00022598"/>
    </source>
</evidence>
<dbReference type="Pfam" id="PF00749">
    <property type="entry name" value="tRNA-synt_1c"/>
    <property type="match status" value="1"/>
</dbReference>
<evidence type="ECO:0000256" key="9">
    <source>
        <dbReference type="ARBA" id="ARBA00023146"/>
    </source>
</evidence>
<comment type="subunit">
    <text evidence="3 11">Monomer.</text>
</comment>
<dbReference type="InterPro" id="IPR020751">
    <property type="entry name" value="aa-tRNA-synth_I_codon-bd_sub2"/>
</dbReference>
<comment type="similarity">
    <text evidence="2 11">Belongs to the class-I aminoacyl-tRNA synthetase family. Glutamate--tRNA ligase type 1 subfamily.</text>
</comment>
<dbReference type="FunFam" id="3.40.50.620:FF:000007">
    <property type="entry name" value="Glutamate--tRNA ligase"/>
    <property type="match status" value="1"/>
</dbReference>
<dbReference type="GO" id="GO:0005524">
    <property type="term" value="F:ATP binding"/>
    <property type="evidence" value="ECO:0007669"/>
    <property type="project" value="UniProtKB-UniRule"/>
</dbReference>
<dbReference type="SUPFAM" id="SSF48163">
    <property type="entry name" value="An anticodon-binding domain of class I aminoacyl-tRNA synthetases"/>
    <property type="match status" value="1"/>
</dbReference>
<dbReference type="Pfam" id="PF19269">
    <property type="entry name" value="Anticodon_2"/>
    <property type="match status" value="1"/>
</dbReference>
<dbReference type="PATRIC" id="fig|396268.3.peg.1084"/>
<dbReference type="InterPro" id="IPR045462">
    <property type="entry name" value="aa-tRNA-synth_I_cd-bd"/>
</dbReference>
<keyword evidence="6 11" id="KW-0547">Nucleotide-binding</keyword>
<evidence type="ECO:0000256" key="10">
    <source>
        <dbReference type="ARBA" id="ARBA00048351"/>
    </source>
</evidence>
<dbReference type="InterPro" id="IPR049940">
    <property type="entry name" value="GluQ/Sye"/>
</dbReference>
<evidence type="ECO:0000259" key="12">
    <source>
        <dbReference type="Pfam" id="PF00749"/>
    </source>
</evidence>
<sequence>MDKKVRVRYAPSPTGFLHIGNAQSALFNYLFAKHFGGTMVLRIEDTDLARNVEHGEESQMKYLHWLGIDWDEGPDKPNPKYAPYHQTERNKKGIYKKYIDQLISEGKAYYDYATEDELQQMREEQKKNGEAPHYDGRWYHASEEDIAAAKAKGIKPSVRFHLPKNHTYEWNDWALGKVEFNSDNLGGDFIIEKNNGMPTYNFAVVVDDHLMEITDTLRGADHIANTPKQMAIYEALGWEHPHFCHISLIFNPATGKKLSKRDKNTLQFISEYHREGYLKEAIFNFIAFLGWSPKGEQEIYSKEALIKAYDPHRMSKSPAFFDQKKLDWINAQYIKKTDVNDLVDRIMVLIHEQETEIAKKLNGLGYSDDQMKDVILRTVHVHQHDVNKLTEIMEHAYFYATVLDHDMDYSGLKDFDHDDTLKVLQGLKDAVKDQPDDTDPQTYLNLIKQVGKDVAVKGRNLYFPLNITFYGHSSAPQINEIMAIYHPATIVKLLDKAIAAL</sequence>
<proteinExistence type="inferred from homology"/>
<dbReference type="PANTHER" id="PTHR43311:SF2">
    <property type="entry name" value="GLUTAMATE--TRNA LIGASE, MITOCHONDRIAL-RELATED"/>
    <property type="match status" value="1"/>
</dbReference>
<organism evidence="14 15">
    <name type="scientific">Limosilactobacillus secaliphilus</name>
    <dbReference type="NCBI Taxonomy" id="396268"/>
    <lineage>
        <taxon>Bacteria</taxon>
        <taxon>Bacillati</taxon>
        <taxon>Bacillota</taxon>
        <taxon>Bacilli</taxon>
        <taxon>Lactobacillales</taxon>
        <taxon>Lactobacillaceae</taxon>
        <taxon>Limosilactobacillus</taxon>
    </lineage>
</organism>
<dbReference type="InterPro" id="IPR014729">
    <property type="entry name" value="Rossmann-like_a/b/a_fold"/>
</dbReference>
<dbReference type="GO" id="GO:0000049">
    <property type="term" value="F:tRNA binding"/>
    <property type="evidence" value="ECO:0007669"/>
    <property type="project" value="InterPro"/>
</dbReference>
<dbReference type="GO" id="GO:0004818">
    <property type="term" value="F:glutamate-tRNA ligase activity"/>
    <property type="evidence" value="ECO:0007669"/>
    <property type="project" value="UniProtKB-UniRule"/>
</dbReference>
<dbReference type="STRING" id="396268.IV45_GL001072"/>
<feature type="binding site" evidence="11">
    <location>
        <position position="260"/>
    </location>
    <ligand>
        <name>ATP</name>
        <dbReference type="ChEBI" id="CHEBI:30616"/>
    </ligand>
</feature>
<name>A0A0R2I8E8_9LACO</name>
<dbReference type="NCBIfam" id="TIGR00464">
    <property type="entry name" value="gltX_bact"/>
    <property type="match status" value="1"/>
</dbReference>
<gene>
    <name evidence="11" type="primary">gltX</name>
    <name evidence="14" type="ORF">IV45_GL001072</name>
</gene>
<dbReference type="Proteomes" id="UP000050934">
    <property type="component" value="Unassembled WGS sequence"/>
</dbReference>
<dbReference type="InterPro" id="IPR004527">
    <property type="entry name" value="Glu-tRNA-ligase_bac/mito"/>
</dbReference>
<keyword evidence="4 11" id="KW-0963">Cytoplasm</keyword>
<dbReference type="SUPFAM" id="SSF52374">
    <property type="entry name" value="Nucleotidylyl transferase"/>
    <property type="match status" value="1"/>
</dbReference>
<dbReference type="PRINTS" id="PR00987">
    <property type="entry name" value="TRNASYNTHGLU"/>
</dbReference>
<evidence type="ECO:0000256" key="6">
    <source>
        <dbReference type="ARBA" id="ARBA00022741"/>
    </source>
</evidence>
<feature type="short sequence motif" description="'KMSKS' region" evidence="11">
    <location>
        <begin position="257"/>
        <end position="261"/>
    </location>
</feature>
<dbReference type="InterPro" id="IPR020058">
    <property type="entry name" value="Glu/Gln-tRNA-synth_Ib_cat-dom"/>
</dbReference>
<dbReference type="PANTHER" id="PTHR43311">
    <property type="entry name" value="GLUTAMATE--TRNA LIGASE"/>
    <property type="match status" value="1"/>
</dbReference>
<keyword evidence="8 11" id="KW-0648">Protein biosynthesis</keyword>
<dbReference type="Gene3D" id="1.10.10.350">
    <property type="match status" value="1"/>
</dbReference>
<evidence type="ECO:0000256" key="2">
    <source>
        <dbReference type="ARBA" id="ARBA00007894"/>
    </source>
</evidence>
<keyword evidence="9 11" id="KW-0030">Aminoacyl-tRNA synthetase</keyword>
<dbReference type="OrthoDB" id="9807503at2"/>
<dbReference type="GO" id="GO:0006424">
    <property type="term" value="P:glutamyl-tRNA aminoacylation"/>
    <property type="evidence" value="ECO:0007669"/>
    <property type="project" value="UniProtKB-UniRule"/>
</dbReference>
<comment type="function">
    <text evidence="11">Catalyzes the attachment of glutamate to tRNA(Glu) in a two-step reaction: glutamate is first activated by ATP to form Glu-AMP and then transferred to the acceptor end of tRNA(Glu).</text>
</comment>
<dbReference type="AlphaFoldDB" id="A0A0R2I8E8"/>
<protein>
    <recommendedName>
        <fullName evidence="11">Glutamate--tRNA ligase</fullName>
        <ecNumber evidence="11">6.1.1.17</ecNumber>
    </recommendedName>
    <alternativeName>
        <fullName evidence="11">Glutamyl-tRNA synthetase</fullName>
        <shortName evidence="11">GluRS</shortName>
    </alternativeName>
</protein>
<evidence type="ECO:0000256" key="7">
    <source>
        <dbReference type="ARBA" id="ARBA00022840"/>
    </source>
</evidence>
<keyword evidence="7 11" id="KW-0067">ATP-binding</keyword>
<evidence type="ECO:0000259" key="13">
    <source>
        <dbReference type="Pfam" id="PF19269"/>
    </source>
</evidence>
<dbReference type="GO" id="GO:0008270">
    <property type="term" value="F:zinc ion binding"/>
    <property type="evidence" value="ECO:0007669"/>
    <property type="project" value="InterPro"/>
</dbReference>
<comment type="caution">
    <text evidence="14">The sequence shown here is derived from an EMBL/GenBank/DDBJ whole genome shotgun (WGS) entry which is preliminary data.</text>
</comment>
<dbReference type="InterPro" id="IPR000924">
    <property type="entry name" value="Glu/Gln-tRNA-synth"/>
</dbReference>
<comment type="catalytic activity">
    <reaction evidence="10 11">
        <text>tRNA(Glu) + L-glutamate + ATP = L-glutamyl-tRNA(Glu) + AMP + diphosphate</text>
        <dbReference type="Rhea" id="RHEA:23540"/>
        <dbReference type="Rhea" id="RHEA-COMP:9663"/>
        <dbReference type="Rhea" id="RHEA-COMP:9680"/>
        <dbReference type="ChEBI" id="CHEBI:29985"/>
        <dbReference type="ChEBI" id="CHEBI:30616"/>
        <dbReference type="ChEBI" id="CHEBI:33019"/>
        <dbReference type="ChEBI" id="CHEBI:78442"/>
        <dbReference type="ChEBI" id="CHEBI:78520"/>
        <dbReference type="ChEBI" id="CHEBI:456215"/>
        <dbReference type="EC" id="6.1.1.17"/>
    </reaction>
</comment>